<dbReference type="HOGENOM" id="CLU_1336764_0_0_9"/>
<sequence>MHILLIIREHYSMNKKTLFVLTAIGFLAIVSIIFIHLGSPKTSAPQYHRNGGNDDFLCNRTAAVLSVDLKQRQLHVRLDESEADEILSPDQHNCTLACTQPGSVLEKLQPGDRIQFSFFYNARGESPIPLHSVQKLLHDSGRVIRISNNKTLIEIQTSEKTITLLSSKDNQALATIEAGDDVSFEYWYSFHGDAVESLLAVKKTS</sequence>
<proteinExistence type="predicted"/>
<keyword evidence="1" id="KW-0812">Transmembrane</keyword>
<keyword evidence="3" id="KW-1185">Reference proteome</keyword>
<keyword evidence="1" id="KW-0472">Membrane</keyword>
<evidence type="ECO:0000256" key="1">
    <source>
        <dbReference type="SAM" id="Phobius"/>
    </source>
</evidence>
<keyword evidence="1" id="KW-1133">Transmembrane helix</keyword>
<protein>
    <submittedName>
        <fullName evidence="2">Uncharacterized protein</fullName>
    </submittedName>
</protein>
<name>C4GC75_9FIRM</name>
<gene>
    <name evidence="2" type="ORF">GCWU000342_01562</name>
</gene>
<evidence type="ECO:0000313" key="2">
    <source>
        <dbReference type="EMBL" id="EEP28017.1"/>
    </source>
</evidence>
<accession>C4GC75</accession>
<evidence type="ECO:0000313" key="3">
    <source>
        <dbReference type="Proteomes" id="UP000003494"/>
    </source>
</evidence>
<organism evidence="2 3">
    <name type="scientific">Shuttleworthella satelles DSM 14600</name>
    <dbReference type="NCBI Taxonomy" id="626523"/>
    <lineage>
        <taxon>Bacteria</taxon>
        <taxon>Bacillati</taxon>
        <taxon>Bacillota</taxon>
        <taxon>Clostridia</taxon>
        <taxon>Lachnospirales</taxon>
        <taxon>Lachnospiraceae</taxon>
        <taxon>Shuttleworthella</taxon>
    </lineage>
</organism>
<dbReference type="Proteomes" id="UP000003494">
    <property type="component" value="Unassembled WGS sequence"/>
</dbReference>
<dbReference type="AlphaFoldDB" id="C4GC75"/>
<dbReference type="EMBL" id="ACIP02000003">
    <property type="protein sequence ID" value="EEP28017.1"/>
    <property type="molecule type" value="Genomic_DNA"/>
</dbReference>
<comment type="caution">
    <text evidence="2">The sequence shown here is derived from an EMBL/GenBank/DDBJ whole genome shotgun (WGS) entry which is preliminary data.</text>
</comment>
<feature type="transmembrane region" description="Helical" evidence="1">
    <location>
        <begin position="18"/>
        <end position="37"/>
    </location>
</feature>
<reference evidence="2" key="1">
    <citation type="submission" date="2009-04" db="EMBL/GenBank/DDBJ databases">
        <authorList>
            <person name="Weinstock G."/>
            <person name="Sodergren E."/>
            <person name="Clifton S."/>
            <person name="Fulton L."/>
            <person name="Fulton B."/>
            <person name="Courtney L."/>
            <person name="Fronick C."/>
            <person name="Harrison M."/>
            <person name="Strong C."/>
            <person name="Farmer C."/>
            <person name="Delahaunty K."/>
            <person name="Markovic C."/>
            <person name="Hall O."/>
            <person name="Minx P."/>
            <person name="Tomlinson C."/>
            <person name="Mitreva M."/>
            <person name="Nelson J."/>
            <person name="Hou S."/>
            <person name="Wollam A."/>
            <person name="Pepin K.H."/>
            <person name="Johnson M."/>
            <person name="Bhonagiri V."/>
            <person name="Nash W.E."/>
            <person name="Warren W."/>
            <person name="Chinwalla A."/>
            <person name="Mardis E.R."/>
            <person name="Wilson R.K."/>
        </authorList>
    </citation>
    <scope>NUCLEOTIDE SEQUENCE [LARGE SCALE GENOMIC DNA]</scope>
    <source>
        <strain evidence="2">DSM 14600</strain>
    </source>
</reference>